<proteinExistence type="predicted"/>
<reference evidence="4" key="1">
    <citation type="submission" date="2015-11" db="EMBL/GenBank/DDBJ databases">
        <title>Complete genome sequence of a polyethylene-glycol degrader Sphingopyxis macrogoltabida 203N (NBRC 111659).</title>
        <authorList>
            <person name="Yoshiyuki O."/>
            <person name="Shouta N."/>
            <person name="Nagata Y."/>
            <person name="Numata M."/>
            <person name="Tsuchikane K."/>
            <person name="Hosoyama A."/>
            <person name="Yamazoe A."/>
            <person name="Tsuda M."/>
            <person name="Fujita N."/>
            <person name="Kawai F."/>
        </authorList>
    </citation>
    <scope>NUCLEOTIDE SEQUENCE [LARGE SCALE GENOMIC DNA]</scope>
    <source>
        <strain evidence="4">203N</strain>
    </source>
</reference>
<feature type="compositionally biased region" description="Basic and acidic residues" evidence="1">
    <location>
        <begin position="149"/>
        <end position="166"/>
    </location>
</feature>
<evidence type="ECO:0000256" key="1">
    <source>
        <dbReference type="SAM" id="MobiDB-lite"/>
    </source>
</evidence>
<dbReference type="EMBL" id="CP013344">
    <property type="protein sequence ID" value="AMU90496.1"/>
    <property type="molecule type" value="Genomic_DNA"/>
</dbReference>
<feature type="region of interest" description="Disordered" evidence="1">
    <location>
        <begin position="141"/>
        <end position="175"/>
    </location>
</feature>
<dbReference type="KEGG" id="smaz:LH19_15275"/>
<keyword evidence="4" id="KW-1185">Reference proteome</keyword>
<reference evidence="3 4" key="2">
    <citation type="journal article" date="2016" name="Genome Announc.">
        <title>Complete Genome Sequence of Sphingopyxis macrogoltabida Strain 203N (NBRC 111659), a Polyethylene Glycol Degrader.</title>
        <authorList>
            <person name="Ohtsubo Y."/>
            <person name="Nonoyama S."/>
            <person name="Nagata Y."/>
            <person name="Numata M."/>
            <person name="Tsuchikane K."/>
            <person name="Hosoyama A."/>
            <person name="Yamazoe A."/>
            <person name="Tsuda M."/>
            <person name="Fujita N."/>
            <person name="Kawai F."/>
        </authorList>
    </citation>
    <scope>NUCLEOTIDE SEQUENCE [LARGE SCALE GENOMIC DNA]</scope>
    <source>
        <strain evidence="3 4">203N</strain>
    </source>
</reference>
<feature type="domain" description="ParB-like N-terminal" evidence="2">
    <location>
        <begin position="14"/>
        <end position="106"/>
    </location>
</feature>
<protein>
    <recommendedName>
        <fullName evidence="2">ParB-like N-terminal domain-containing protein</fullName>
    </recommendedName>
</protein>
<dbReference type="SUPFAM" id="SSF110849">
    <property type="entry name" value="ParB/Sulfiredoxin"/>
    <property type="match status" value="1"/>
</dbReference>
<organism evidence="3 4">
    <name type="scientific">Sphingopyxis macrogoltabida</name>
    <name type="common">Sphingomonas macrogoltabidus</name>
    <dbReference type="NCBI Taxonomy" id="33050"/>
    <lineage>
        <taxon>Bacteria</taxon>
        <taxon>Pseudomonadati</taxon>
        <taxon>Pseudomonadota</taxon>
        <taxon>Alphaproteobacteria</taxon>
        <taxon>Sphingomonadales</taxon>
        <taxon>Sphingomonadaceae</taxon>
        <taxon>Sphingopyxis</taxon>
    </lineage>
</organism>
<dbReference type="AlphaFoldDB" id="A0AAC9FFT2"/>
<gene>
    <name evidence="3" type="ORF">ATM17_15850</name>
</gene>
<evidence type="ECO:0000313" key="3">
    <source>
        <dbReference type="EMBL" id="AMU90496.1"/>
    </source>
</evidence>
<dbReference type="RefSeq" id="WP_082395749.1">
    <property type="nucleotide sequence ID" value="NZ_CP009429.1"/>
</dbReference>
<dbReference type="SMART" id="SM00470">
    <property type="entry name" value="ParB"/>
    <property type="match status" value="1"/>
</dbReference>
<name>A0AAC9FFT2_SPHMC</name>
<evidence type="ECO:0000259" key="2">
    <source>
        <dbReference type="SMART" id="SM00470"/>
    </source>
</evidence>
<sequence length="353" mass="37896">MASKSPDVIVDQVLELDPATIEVSDEGRIGFFFPEKAEAYAVLFARDGQRDPIKVRRNGNRAKFPWTLVAGRHRHAGCTIAGMKVRAIEAKGDAEELRAIQASENLDRRELAPLERAMFVAAVADAARARLRKLHDGKSQQQIAAEIGASERKDKLSPRSDERSDKVQFTASEKADAEAEDAGSILTSAYKWSEATAEACGLGVRDLKRSLRIFRIIVEPNRDLMDAFKDSAAASNASALLALCGHGNNAANVRKAIEWLIANPAAKTADEALVALDMMPSRGSAAAAPATGDTKFLNGLQSNLQRLSLGGQRRAAEVIAQSIAPSVLVAVRDALNARIAGLETDQSSKGETK</sequence>
<dbReference type="InterPro" id="IPR003115">
    <property type="entry name" value="ParB_N"/>
</dbReference>
<evidence type="ECO:0000313" key="4">
    <source>
        <dbReference type="Proteomes" id="UP000076088"/>
    </source>
</evidence>
<dbReference type="Gene3D" id="1.10.10.2830">
    <property type="match status" value="1"/>
</dbReference>
<accession>A0AAC9FFT2</accession>
<dbReference type="InterPro" id="IPR036086">
    <property type="entry name" value="ParB/Sulfiredoxin_sf"/>
</dbReference>
<dbReference type="Proteomes" id="UP000076088">
    <property type="component" value="Chromosome"/>
</dbReference>